<evidence type="ECO:0000313" key="2">
    <source>
        <dbReference type="EMBL" id="OHA60701.1"/>
    </source>
</evidence>
<dbReference type="Gene3D" id="3.10.50.10">
    <property type="match status" value="1"/>
</dbReference>
<dbReference type="Pfam" id="PF00704">
    <property type="entry name" value="Glyco_hydro_18"/>
    <property type="match status" value="1"/>
</dbReference>
<sequence length="318" mass="35543">MPTARASAFTRLFYANHGSTSAQSFAAHADKVDIIAPQSYSFDINGTVSGAVPEALLKTAREKGIKIMPLITNGAFNNRIATRIMRNQQVQNYLIFQLIVIAKREGFMGWQLDMENMNMSHRERYALFVEKAARALHAQGLQLSVAVVSQVSANPADHPPHSWEEWAGVYDYARLGKAADFISIMTYDDGSGAGPVAPLPWVRQVLAHARTQMPVEKISLGIPAYHWEWTVRGHFKISSGGYRYVSNILASSSNPRGYDEKLGAQWVRYNTKRGDEHIVWYEDARSMGEKIKLAKDNNLAGFSLWVIGLEDPALWDTL</sequence>
<dbReference type="PANTHER" id="PTHR46066:SF2">
    <property type="entry name" value="CHITINASE DOMAIN-CONTAINING PROTEIN 1"/>
    <property type="match status" value="1"/>
</dbReference>
<evidence type="ECO:0000259" key="1">
    <source>
        <dbReference type="PROSITE" id="PS51910"/>
    </source>
</evidence>
<feature type="domain" description="GH18" evidence="1">
    <location>
        <begin position="1"/>
        <end position="318"/>
    </location>
</feature>
<dbReference type="InterPro" id="IPR001223">
    <property type="entry name" value="Glyco_hydro18_cat"/>
</dbReference>
<name>A0A1G2QL97_9BACT</name>
<dbReference type="AlphaFoldDB" id="A0A1G2QL97"/>
<dbReference type="PANTHER" id="PTHR46066">
    <property type="entry name" value="CHITINASE DOMAIN-CONTAINING PROTEIN 1 FAMILY MEMBER"/>
    <property type="match status" value="1"/>
</dbReference>
<dbReference type="Gene3D" id="3.20.20.80">
    <property type="entry name" value="Glycosidases"/>
    <property type="match status" value="1"/>
</dbReference>
<accession>A0A1G2QL97</accession>
<dbReference type="PROSITE" id="PS51910">
    <property type="entry name" value="GH18_2"/>
    <property type="match status" value="1"/>
</dbReference>
<dbReference type="EMBL" id="MHTL01000010">
    <property type="protein sequence ID" value="OHA60701.1"/>
    <property type="molecule type" value="Genomic_DNA"/>
</dbReference>
<gene>
    <name evidence="2" type="ORF">A2569_00265</name>
</gene>
<comment type="caution">
    <text evidence="2">The sequence shown here is derived from an EMBL/GenBank/DDBJ whole genome shotgun (WGS) entry which is preliminary data.</text>
</comment>
<dbReference type="InterPro" id="IPR011583">
    <property type="entry name" value="Chitinase_II/V-like_cat"/>
</dbReference>
<dbReference type="STRING" id="1802440.A2569_00265"/>
<dbReference type="Proteomes" id="UP000177090">
    <property type="component" value="Unassembled WGS sequence"/>
</dbReference>
<reference evidence="2 3" key="1">
    <citation type="journal article" date="2016" name="Nat. Commun.">
        <title>Thousands of microbial genomes shed light on interconnected biogeochemical processes in an aquifer system.</title>
        <authorList>
            <person name="Anantharaman K."/>
            <person name="Brown C.T."/>
            <person name="Hug L.A."/>
            <person name="Sharon I."/>
            <person name="Castelle C.J."/>
            <person name="Probst A.J."/>
            <person name="Thomas B.C."/>
            <person name="Singh A."/>
            <person name="Wilkins M.J."/>
            <person name="Karaoz U."/>
            <person name="Brodie E.L."/>
            <person name="Williams K.H."/>
            <person name="Hubbard S.S."/>
            <person name="Banfield J.F."/>
        </authorList>
    </citation>
    <scope>NUCLEOTIDE SEQUENCE [LARGE SCALE GENOMIC DNA]</scope>
</reference>
<protein>
    <recommendedName>
        <fullName evidence="1">GH18 domain-containing protein</fullName>
    </recommendedName>
</protein>
<dbReference type="InterPro" id="IPR017853">
    <property type="entry name" value="GH"/>
</dbReference>
<evidence type="ECO:0000313" key="3">
    <source>
        <dbReference type="Proteomes" id="UP000177090"/>
    </source>
</evidence>
<dbReference type="InterPro" id="IPR029070">
    <property type="entry name" value="Chitinase_insertion_sf"/>
</dbReference>
<dbReference type="GO" id="GO:0008061">
    <property type="term" value="F:chitin binding"/>
    <property type="evidence" value="ECO:0007669"/>
    <property type="project" value="InterPro"/>
</dbReference>
<proteinExistence type="predicted"/>
<dbReference type="SUPFAM" id="SSF51445">
    <property type="entry name" value="(Trans)glycosidases"/>
    <property type="match status" value="1"/>
</dbReference>
<dbReference type="GO" id="GO:0005975">
    <property type="term" value="P:carbohydrate metabolic process"/>
    <property type="evidence" value="ECO:0007669"/>
    <property type="project" value="InterPro"/>
</dbReference>
<organism evidence="2 3">
    <name type="scientific">Candidatus Vogelbacteria bacterium RIFOXYD1_FULL_51_18</name>
    <dbReference type="NCBI Taxonomy" id="1802440"/>
    <lineage>
        <taxon>Bacteria</taxon>
        <taxon>Candidatus Vogeliibacteriota</taxon>
    </lineage>
</organism>
<dbReference type="SMART" id="SM00636">
    <property type="entry name" value="Glyco_18"/>
    <property type="match status" value="1"/>
</dbReference>